<dbReference type="Pfam" id="PF04031">
    <property type="entry name" value="Las1"/>
    <property type="match status" value="1"/>
</dbReference>
<evidence type="ECO:0000313" key="3">
    <source>
        <dbReference type="Proteomes" id="UP000192927"/>
    </source>
</evidence>
<reference evidence="3" key="1">
    <citation type="submission" date="2017-03" db="EMBL/GenBank/DDBJ databases">
        <authorList>
            <person name="Sharma R."/>
            <person name="Thines M."/>
        </authorList>
    </citation>
    <scope>NUCLEOTIDE SEQUENCE [LARGE SCALE GENOMIC DNA]</scope>
</reference>
<protein>
    <submittedName>
        <fullName evidence="2">Cell morphogenesis protein las1</fullName>
    </submittedName>
</protein>
<sequence>MPQLICTPWRNNTELLRVRECLYPSKDSTESDLRRKACNLIYAWKIRGLLPHAVESTAFLTDAVLHDNVDINSTFAIRAVYSTAFCRFVTGLTDSYQEGRHKKSMYQVAKDIDLPASFVELRHQAIHEDLPSLVVLRRATARALEWLWDYYWQHQDEPNKSLVELNTSVLFGLDKTSELLEGQEENRGERPREDKADENEGIYNTARYTPACQNSVLRDIPFGNSRNVSAQFGAAR</sequence>
<dbReference type="Proteomes" id="UP000192927">
    <property type="component" value="Unassembled WGS sequence"/>
</dbReference>
<organism evidence="2 3">
    <name type="scientific">Lasallia pustulata</name>
    <dbReference type="NCBI Taxonomy" id="136370"/>
    <lineage>
        <taxon>Eukaryota</taxon>
        <taxon>Fungi</taxon>
        <taxon>Dikarya</taxon>
        <taxon>Ascomycota</taxon>
        <taxon>Pezizomycotina</taxon>
        <taxon>Lecanoromycetes</taxon>
        <taxon>OSLEUM clade</taxon>
        <taxon>Umbilicariomycetidae</taxon>
        <taxon>Umbilicariales</taxon>
        <taxon>Umbilicariaceae</taxon>
        <taxon>Lasallia</taxon>
    </lineage>
</organism>
<keyword evidence="3" id="KW-1185">Reference proteome</keyword>
<accession>A0A1W5D815</accession>
<dbReference type="GO" id="GO:0004519">
    <property type="term" value="F:endonuclease activity"/>
    <property type="evidence" value="ECO:0007669"/>
    <property type="project" value="InterPro"/>
</dbReference>
<dbReference type="GO" id="GO:0000470">
    <property type="term" value="P:maturation of LSU-rRNA"/>
    <property type="evidence" value="ECO:0007669"/>
    <property type="project" value="TreeGrafter"/>
</dbReference>
<dbReference type="PANTHER" id="PTHR15002:SF0">
    <property type="entry name" value="RIBOSOMAL BIOGENESIS PROTEIN LAS1L"/>
    <property type="match status" value="1"/>
</dbReference>
<dbReference type="GO" id="GO:0000460">
    <property type="term" value="P:maturation of 5.8S rRNA"/>
    <property type="evidence" value="ECO:0007669"/>
    <property type="project" value="TreeGrafter"/>
</dbReference>
<feature type="compositionally biased region" description="Basic and acidic residues" evidence="1">
    <location>
        <begin position="184"/>
        <end position="195"/>
    </location>
</feature>
<dbReference type="GO" id="GO:0030687">
    <property type="term" value="C:preribosome, large subunit precursor"/>
    <property type="evidence" value="ECO:0007669"/>
    <property type="project" value="TreeGrafter"/>
</dbReference>
<feature type="region of interest" description="Disordered" evidence="1">
    <location>
        <begin position="180"/>
        <end position="203"/>
    </location>
</feature>
<dbReference type="GO" id="GO:0090730">
    <property type="term" value="C:Las1 complex"/>
    <property type="evidence" value="ECO:0007669"/>
    <property type="project" value="InterPro"/>
</dbReference>
<dbReference type="EMBL" id="FWEW01003487">
    <property type="protein sequence ID" value="SLM39263.1"/>
    <property type="molecule type" value="Genomic_DNA"/>
</dbReference>
<name>A0A1W5D815_9LECA</name>
<dbReference type="InterPro" id="IPR007174">
    <property type="entry name" value="Las1"/>
</dbReference>
<evidence type="ECO:0000313" key="2">
    <source>
        <dbReference type="EMBL" id="SLM39263.1"/>
    </source>
</evidence>
<evidence type="ECO:0000256" key="1">
    <source>
        <dbReference type="SAM" id="MobiDB-lite"/>
    </source>
</evidence>
<dbReference type="PANTHER" id="PTHR15002">
    <property type="entry name" value="RIBOSOMAL BIOGENESIS PROTEIN LAS1L"/>
    <property type="match status" value="1"/>
</dbReference>
<dbReference type="AlphaFoldDB" id="A0A1W5D815"/>
<proteinExistence type="predicted"/>